<evidence type="ECO:0000313" key="7">
    <source>
        <dbReference type="Proteomes" id="UP000694866"/>
    </source>
</evidence>
<evidence type="ECO:0000256" key="1">
    <source>
        <dbReference type="ARBA" id="ARBA00004496"/>
    </source>
</evidence>
<name>A0A9R1U2G3_9HYME</name>
<dbReference type="PANTHER" id="PTHR46630">
    <property type="entry name" value="TETRATRICOPEPTIDE REPEAT PROTEIN 29"/>
    <property type="match status" value="1"/>
</dbReference>
<dbReference type="OrthoDB" id="7594656at2759"/>
<dbReference type="GeneID" id="105267513"/>
<sequence>MSKKRNPMRKSCDENGRFVVKSNIMSAPRIKTLTRARKEEISPVKAHLKAQLPALTSTGVRRYRLPYHESILLELNEAGFFEAKDYLKRLYEHDNELEIPKIKKLKEQRHLIEKIQYGLVNAELAKRRNEKIEQAMQMLKIALFFQSLMPEWFWIADEFFKSALKISSEIVEDGGEILNIIKYIYGNFLFHGMRDPMSAFTLLDEARKGSQGKPWDAYKILKNQPRYLFRDINLVLNEVLIALAQQSRKTHRKFAVEIVTRAIERAIDSGSQEHLARSLYEAGVTYMSAGNIDEALDKFLEYLARVERISDPNGLCEAHKQLAAVYQVLEDSARVKWHLILFKQHAEQSGLVARLAEAHYYLGKFELEEGRPSSATPHLTFAFESYKNLEMINEMDKARFLAGMSKGL</sequence>
<keyword evidence="7" id="KW-1185">Reference proteome</keyword>
<dbReference type="GO" id="GO:0003341">
    <property type="term" value="P:cilium movement"/>
    <property type="evidence" value="ECO:0007669"/>
    <property type="project" value="TreeGrafter"/>
</dbReference>
<dbReference type="KEGG" id="fas:105267513"/>
<dbReference type="SUPFAM" id="SSF48452">
    <property type="entry name" value="TPR-like"/>
    <property type="match status" value="1"/>
</dbReference>
<comment type="function">
    <text evidence="6">Axonemal protein which is implicated in axonemal and/or peri-axonemal structure assembly and regulates flagellum assembly and beating and therefore sperm motility.</text>
</comment>
<reference evidence="8" key="1">
    <citation type="submission" date="2025-08" db="UniProtKB">
        <authorList>
            <consortium name="RefSeq"/>
        </authorList>
    </citation>
    <scope>IDENTIFICATION</scope>
    <source>
        <strain evidence="8">USDA-PBARC FA_bdor</strain>
        <tissue evidence="8">Whole organism</tissue>
    </source>
</reference>
<dbReference type="PANTHER" id="PTHR46630:SF1">
    <property type="entry name" value="TETRATRICOPEPTIDE REPEAT PROTEIN 29"/>
    <property type="match status" value="1"/>
</dbReference>
<organism evidence="7 8">
    <name type="scientific">Fopius arisanus</name>
    <dbReference type="NCBI Taxonomy" id="64838"/>
    <lineage>
        <taxon>Eukaryota</taxon>
        <taxon>Metazoa</taxon>
        <taxon>Ecdysozoa</taxon>
        <taxon>Arthropoda</taxon>
        <taxon>Hexapoda</taxon>
        <taxon>Insecta</taxon>
        <taxon>Pterygota</taxon>
        <taxon>Neoptera</taxon>
        <taxon>Endopterygota</taxon>
        <taxon>Hymenoptera</taxon>
        <taxon>Apocrita</taxon>
        <taxon>Ichneumonoidea</taxon>
        <taxon>Braconidae</taxon>
        <taxon>Opiinae</taxon>
        <taxon>Fopius</taxon>
    </lineage>
</organism>
<evidence type="ECO:0000313" key="8">
    <source>
        <dbReference type="RefSeq" id="XP_011304722.1"/>
    </source>
</evidence>
<evidence type="ECO:0000256" key="2">
    <source>
        <dbReference type="ARBA" id="ARBA00022490"/>
    </source>
</evidence>
<protein>
    <recommendedName>
        <fullName evidence="5">Tetratricopeptide repeat protein 29</fullName>
    </recommendedName>
</protein>
<dbReference type="InterPro" id="IPR051476">
    <property type="entry name" value="Bac_ResReg_Asp_Phosphatase"/>
</dbReference>
<proteinExistence type="predicted"/>
<comment type="subcellular location">
    <subcellularLocation>
        <location evidence="1">Cytoplasm</location>
    </subcellularLocation>
</comment>
<dbReference type="InterPro" id="IPR011990">
    <property type="entry name" value="TPR-like_helical_dom_sf"/>
</dbReference>
<accession>A0A9R1U2G3</accession>
<evidence type="ECO:0000256" key="3">
    <source>
        <dbReference type="ARBA" id="ARBA00022737"/>
    </source>
</evidence>
<dbReference type="Proteomes" id="UP000694866">
    <property type="component" value="Unplaced"/>
</dbReference>
<keyword evidence="3" id="KW-0677">Repeat</keyword>
<keyword evidence="4" id="KW-0802">TPR repeat</keyword>
<keyword evidence="2" id="KW-0963">Cytoplasm</keyword>
<evidence type="ECO:0000256" key="5">
    <source>
        <dbReference type="ARBA" id="ARBA00040665"/>
    </source>
</evidence>
<dbReference type="GO" id="GO:0005929">
    <property type="term" value="C:cilium"/>
    <property type="evidence" value="ECO:0007669"/>
    <property type="project" value="TreeGrafter"/>
</dbReference>
<evidence type="ECO:0000256" key="6">
    <source>
        <dbReference type="ARBA" id="ARBA00044739"/>
    </source>
</evidence>
<gene>
    <name evidence="8" type="primary">LOC105267513</name>
</gene>
<evidence type="ECO:0000256" key="4">
    <source>
        <dbReference type="ARBA" id="ARBA00022803"/>
    </source>
</evidence>
<dbReference type="GO" id="GO:0005737">
    <property type="term" value="C:cytoplasm"/>
    <property type="evidence" value="ECO:0007669"/>
    <property type="project" value="UniProtKB-SubCell"/>
</dbReference>
<dbReference type="Gene3D" id="1.25.40.10">
    <property type="entry name" value="Tetratricopeptide repeat domain"/>
    <property type="match status" value="1"/>
</dbReference>
<dbReference type="RefSeq" id="XP_011304722.1">
    <property type="nucleotide sequence ID" value="XM_011306420.1"/>
</dbReference>
<dbReference type="AlphaFoldDB" id="A0A9R1U2G3"/>